<gene>
    <name evidence="2" type="ORF">DI487_05690</name>
</gene>
<dbReference type="OrthoDB" id="1453319at2"/>
<sequence>MKILTYVIMAVAIALIIFNLTQVDFSNPFQGDSTIASIGVVAGLCAIVLLLIFRAARKIDEKVK</sequence>
<name>A0A2U8QT95_9FLAO</name>
<dbReference type="KEGG" id="fse:DI487_05690"/>
<protein>
    <submittedName>
        <fullName evidence="2">Uncharacterized protein</fullName>
    </submittedName>
</protein>
<evidence type="ECO:0000313" key="2">
    <source>
        <dbReference type="EMBL" id="AWM13400.1"/>
    </source>
</evidence>
<dbReference type="AlphaFoldDB" id="A0A2U8QT95"/>
<keyword evidence="1" id="KW-1133">Transmembrane helix</keyword>
<proteinExistence type="predicted"/>
<keyword evidence="1" id="KW-0472">Membrane</keyword>
<accession>A0A2U8QT95</accession>
<feature type="transmembrane region" description="Helical" evidence="1">
    <location>
        <begin position="5"/>
        <end position="23"/>
    </location>
</feature>
<keyword evidence="3" id="KW-1185">Reference proteome</keyword>
<dbReference type="RefSeq" id="WP_109568769.1">
    <property type="nucleotide sequence ID" value="NZ_CP029463.1"/>
</dbReference>
<keyword evidence="1" id="KW-0812">Transmembrane</keyword>
<feature type="transmembrane region" description="Helical" evidence="1">
    <location>
        <begin position="35"/>
        <end position="56"/>
    </location>
</feature>
<evidence type="ECO:0000313" key="3">
    <source>
        <dbReference type="Proteomes" id="UP000245429"/>
    </source>
</evidence>
<organism evidence="2 3">
    <name type="scientific">Flavobacterium sediminis</name>
    <dbReference type="NCBI Taxonomy" id="2201181"/>
    <lineage>
        <taxon>Bacteria</taxon>
        <taxon>Pseudomonadati</taxon>
        <taxon>Bacteroidota</taxon>
        <taxon>Flavobacteriia</taxon>
        <taxon>Flavobacteriales</taxon>
        <taxon>Flavobacteriaceae</taxon>
        <taxon>Flavobacterium</taxon>
    </lineage>
</organism>
<evidence type="ECO:0000256" key="1">
    <source>
        <dbReference type="SAM" id="Phobius"/>
    </source>
</evidence>
<dbReference type="Proteomes" id="UP000245429">
    <property type="component" value="Chromosome"/>
</dbReference>
<reference evidence="2 3" key="1">
    <citation type="submission" date="2018-05" db="EMBL/GenBank/DDBJ databases">
        <title>Flavobacterium sp. MEBiC07310.</title>
        <authorList>
            <person name="Baek K."/>
        </authorList>
    </citation>
    <scope>NUCLEOTIDE SEQUENCE [LARGE SCALE GENOMIC DNA]</scope>
    <source>
        <strain evidence="2 3">MEBiC07310</strain>
    </source>
</reference>
<dbReference type="EMBL" id="CP029463">
    <property type="protein sequence ID" value="AWM13400.1"/>
    <property type="molecule type" value="Genomic_DNA"/>
</dbReference>